<sequence>MTEAWIATVAQMLTPIGTFSEEQVRLFAHRVRRRSVEKDAVLLAAGAVCQTVYCSLGGAFYQVSYNDEQEPVIIDLHLPGQWFFNHQSFVTQTPSAYTIQAYSDGIVLELTIQVIHELIAMSPVFLQLGSLLNQATDRIRFFDQNLTPAQKYQYVLDFQPQLLHLFPLKMIAAYLKMTPETLSRVRERLARGIS</sequence>
<dbReference type="SUPFAM" id="SSF51206">
    <property type="entry name" value="cAMP-binding domain-like"/>
    <property type="match status" value="1"/>
</dbReference>
<gene>
    <name evidence="2" type="ORF">DUE52_21675</name>
</gene>
<dbReference type="Pfam" id="PF00027">
    <property type="entry name" value="cNMP_binding"/>
    <property type="match status" value="1"/>
</dbReference>
<dbReference type="InterPro" id="IPR018490">
    <property type="entry name" value="cNMP-bd_dom_sf"/>
</dbReference>
<evidence type="ECO:0000259" key="1">
    <source>
        <dbReference type="Pfam" id="PF00027"/>
    </source>
</evidence>
<dbReference type="RefSeq" id="WP_114408150.1">
    <property type="nucleotide sequence ID" value="NZ_QOWE01000019.1"/>
</dbReference>
<reference evidence="2 3" key="1">
    <citation type="submission" date="2018-07" db="EMBL/GenBank/DDBJ databases">
        <title>Genome analysis of Larkinella rosea.</title>
        <authorList>
            <person name="Zhou Z."/>
            <person name="Wang G."/>
        </authorList>
    </citation>
    <scope>NUCLEOTIDE SEQUENCE [LARGE SCALE GENOMIC DNA]</scope>
    <source>
        <strain evidence="3">zzj9</strain>
    </source>
</reference>
<dbReference type="InterPro" id="IPR000595">
    <property type="entry name" value="cNMP-bd_dom"/>
</dbReference>
<dbReference type="OrthoDB" id="792939at2"/>
<accession>A0A368JJE4</accession>
<organism evidence="2 3">
    <name type="scientific">Larkinella punicea</name>
    <dbReference type="NCBI Taxonomy" id="2315727"/>
    <lineage>
        <taxon>Bacteria</taxon>
        <taxon>Pseudomonadati</taxon>
        <taxon>Bacteroidota</taxon>
        <taxon>Cytophagia</taxon>
        <taxon>Cytophagales</taxon>
        <taxon>Spirosomataceae</taxon>
        <taxon>Larkinella</taxon>
    </lineage>
</organism>
<evidence type="ECO:0000313" key="2">
    <source>
        <dbReference type="EMBL" id="RCR67415.1"/>
    </source>
</evidence>
<protein>
    <submittedName>
        <fullName evidence="2">Crp/Fnr family transcriptional regulator</fullName>
    </submittedName>
</protein>
<proteinExistence type="predicted"/>
<evidence type="ECO:0000313" key="3">
    <source>
        <dbReference type="Proteomes" id="UP000253383"/>
    </source>
</evidence>
<dbReference type="Proteomes" id="UP000253383">
    <property type="component" value="Unassembled WGS sequence"/>
</dbReference>
<feature type="domain" description="Cyclic nucleotide-binding" evidence="1">
    <location>
        <begin position="33"/>
        <end position="120"/>
    </location>
</feature>
<dbReference type="Gene3D" id="2.60.120.10">
    <property type="entry name" value="Jelly Rolls"/>
    <property type="match status" value="1"/>
</dbReference>
<dbReference type="InterPro" id="IPR014710">
    <property type="entry name" value="RmlC-like_jellyroll"/>
</dbReference>
<dbReference type="AlphaFoldDB" id="A0A368JJE4"/>
<keyword evidence="3" id="KW-1185">Reference proteome</keyword>
<comment type="caution">
    <text evidence="2">The sequence shown here is derived from an EMBL/GenBank/DDBJ whole genome shotgun (WGS) entry which is preliminary data.</text>
</comment>
<name>A0A368JJE4_9BACT</name>
<dbReference type="EMBL" id="QOWE01000019">
    <property type="protein sequence ID" value="RCR67415.1"/>
    <property type="molecule type" value="Genomic_DNA"/>
</dbReference>